<feature type="compositionally biased region" description="Acidic residues" evidence="1">
    <location>
        <begin position="114"/>
        <end position="124"/>
    </location>
</feature>
<evidence type="ECO:0000256" key="1">
    <source>
        <dbReference type="SAM" id="MobiDB-lite"/>
    </source>
</evidence>
<dbReference type="AlphaFoldDB" id="A0A0R3XBH3"/>
<accession>A0A0R3XBH3</accession>
<dbReference type="WBParaSite" id="TTAC_0001090001-mRNA-1">
    <property type="protein sequence ID" value="TTAC_0001090001-mRNA-1"/>
    <property type="gene ID" value="TTAC_0001090001"/>
</dbReference>
<sequence>LVGRWRKITPFTGHGGWVCERGECMCLLVDRWKCASPKCIHFTSLPGCSSRRVANIPTVLDKLTLFQIVTPRLPHHSHPSVPHCGSLSLAPPLLPVLRFFLWTFSMPDSSDRNTEEEEEEEEDADVRTTAGEEGREQVAAFAWQCFNNPYKLQSSLDAKAGARLVGSHTTTHFTSGDIAAYVNGREVGAYKTWRCCI</sequence>
<feature type="region of interest" description="Disordered" evidence="1">
    <location>
        <begin position="109"/>
        <end position="130"/>
    </location>
</feature>
<protein>
    <submittedName>
        <fullName evidence="2">Secreted protein</fullName>
    </submittedName>
</protein>
<evidence type="ECO:0000313" key="2">
    <source>
        <dbReference type="WBParaSite" id="TTAC_0001090001-mRNA-1"/>
    </source>
</evidence>
<name>A0A0R3XBH3_HYDTA</name>
<reference evidence="2" key="1">
    <citation type="submission" date="2017-02" db="UniProtKB">
        <authorList>
            <consortium name="WormBaseParasite"/>
        </authorList>
    </citation>
    <scope>IDENTIFICATION</scope>
</reference>
<proteinExistence type="predicted"/>
<organism evidence="2">
    <name type="scientific">Hydatigena taeniaeformis</name>
    <name type="common">Feline tapeworm</name>
    <name type="synonym">Taenia taeniaeformis</name>
    <dbReference type="NCBI Taxonomy" id="6205"/>
    <lineage>
        <taxon>Eukaryota</taxon>
        <taxon>Metazoa</taxon>
        <taxon>Spiralia</taxon>
        <taxon>Lophotrochozoa</taxon>
        <taxon>Platyhelminthes</taxon>
        <taxon>Cestoda</taxon>
        <taxon>Eucestoda</taxon>
        <taxon>Cyclophyllidea</taxon>
        <taxon>Taeniidae</taxon>
        <taxon>Hydatigera</taxon>
    </lineage>
</organism>